<organism evidence="2 3">
    <name type="scientific">Rhodopirellula maiorica SM1</name>
    <dbReference type="NCBI Taxonomy" id="1265738"/>
    <lineage>
        <taxon>Bacteria</taxon>
        <taxon>Pseudomonadati</taxon>
        <taxon>Planctomycetota</taxon>
        <taxon>Planctomycetia</taxon>
        <taxon>Pirellulales</taxon>
        <taxon>Pirellulaceae</taxon>
        <taxon>Novipirellula</taxon>
    </lineage>
</organism>
<evidence type="ECO:0000256" key="1">
    <source>
        <dbReference type="SAM" id="Phobius"/>
    </source>
</evidence>
<name>M5RR26_9BACT</name>
<keyword evidence="3" id="KW-1185">Reference proteome</keyword>
<dbReference type="EMBL" id="ANOG01000745">
    <property type="protein sequence ID" value="EMI17827.1"/>
    <property type="molecule type" value="Genomic_DNA"/>
</dbReference>
<protein>
    <submittedName>
        <fullName evidence="2">Uncharacterized protein</fullName>
    </submittedName>
</protein>
<proteinExistence type="predicted"/>
<feature type="transmembrane region" description="Helical" evidence="1">
    <location>
        <begin position="20"/>
        <end position="40"/>
    </location>
</feature>
<dbReference type="AlphaFoldDB" id="M5RR26"/>
<evidence type="ECO:0000313" key="3">
    <source>
        <dbReference type="Proteomes" id="UP000011991"/>
    </source>
</evidence>
<gene>
    <name evidence="2" type="ORF">RMSM_05261</name>
</gene>
<accession>M5RR26</accession>
<evidence type="ECO:0000313" key="2">
    <source>
        <dbReference type="EMBL" id="EMI17827.1"/>
    </source>
</evidence>
<comment type="caution">
    <text evidence="2">The sequence shown here is derived from an EMBL/GenBank/DDBJ whole genome shotgun (WGS) entry which is preliminary data.</text>
</comment>
<reference evidence="2 3" key="1">
    <citation type="journal article" date="2013" name="Mar. Genomics">
        <title>Expression of sulfatases in Rhodopirellula baltica and the diversity of sulfatases in the genus Rhodopirellula.</title>
        <authorList>
            <person name="Wegner C.E."/>
            <person name="Richter-Heitmann T."/>
            <person name="Klindworth A."/>
            <person name="Klockow C."/>
            <person name="Richter M."/>
            <person name="Achstetter T."/>
            <person name="Glockner F.O."/>
            <person name="Harder J."/>
        </authorList>
    </citation>
    <scope>NUCLEOTIDE SEQUENCE [LARGE SCALE GENOMIC DNA]</scope>
    <source>
        <strain evidence="2 3">SM1</strain>
    </source>
</reference>
<sequence length="64" mass="6696">MNGLSAQQTGSAGAALGSQAIATIRFTWLFVVLAATHLFLDATALNQLAESTYCLLNGFPVSNH</sequence>
<keyword evidence="1" id="KW-0812">Transmembrane</keyword>
<keyword evidence="1" id="KW-0472">Membrane</keyword>
<keyword evidence="1" id="KW-1133">Transmembrane helix</keyword>
<dbReference type="Proteomes" id="UP000011991">
    <property type="component" value="Unassembled WGS sequence"/>
</dbReference>